<dbReference type="Proteomes" id="UP000653411">
    <property type="component" value="Unassembled WGS sequence"/>
</dbReference>
<organism evidence="6 7">
    <name type="scientific">Streptomyces fuscichromogenes</name>
    <dbReference type="NCBI Taxonomy" id="1324013"/>
    <lineage>
        <taxon>Bacteria</taxon>
        <taxon>Bacillati</taxon>
        <taxon>Actinomycetota</taxon>
        <taxon>Actinomycetes</taxon>
        <taxon>Kitasatosporales</taxon>
        <taxon>Streptomycetaceae</taxon>
        <taxon>Streptomyces</taxon>
    </lineage>
</organism>
<dbReference type="InterPro" id="IPR036271">
    <property type="entry name" value="Tet_transcr_reg_TetR-rel_C_sf"/>
</dbReference>
<dbReference type="RefSeq" id="WP_189265528.1">
    <property type="nucleotide sequence ID" value="NZ_BMML01000013.1"/>
</dbReference>
<evidence type="ECO:0000259" key="5">
    <source>
        <dbReference type="PROSITE" id="PS50977"/>
    </source>
</evidence>
<dbReference type="GO" id="GO:0000976">
    <property type="term" value="F:transcription cis-regulatory region binding"/>
    <property type="evidence" value="ECO:0007669"/>
    <property type="project" value="TreeGrafter"/>
</dbReference>
<reference evidence="6" key="2">
    <citation type="submission" date="2020-09" db="EMBL/GenBank/DDBJ databases">
        <authorList>
            <person name="Sun Q."/>
            <person name="Zhou Y."/>
        </authorList>
    </citation>
    <scope>NUCLEOTIDE SEQUENCE</scope>
    <source>
        <strain evidence="6">CGMCC 4.7110</strain>
    </source>
</reference>
<evidence type="ECO:0000256" key="4">
    <source>
        <dbReference type="PROSITE-ProRule" id="PRU00335"/>
    </source>
</evidence>
<dbReference type="SUPFAM" id="SSF48498">
    <property type="entry name" value="Tetracyclin repressor-like, C-terminal domain"/>
    <property type="match status" value="1"/>
</dbReference>
<dbReference type="PROSITE" id="PS50977">
    <property type="entry name" value="HTH_TETR_2"/>
    <property type="match status" value="1"/>
</dbReference>
<proteinExistence type="predicted"/>
<keyword evidence="7" id="KW-1185">Reference proteome</keyword>
<name>A0A917XGC7_9ACTN</name>
<comment type="caution">
    <text evidence="6">The sequence shown here is derived from an EMBL/GenBank/DDBJ whole genome shotgun (WGS) entry which is preliminary data.</text>
</comment>
<evidence type="ECO:0000256" key="2">
    <source>
        <dbReference type="ARBA" id="ARBA00023125"/>
    </source>
</evidence>
<dbReference type="PANTHER" id="PTHR30055:SF234">
    <property type="entry name" value="HTH-TYPE TRANSCRIPTIONAL REGULATOR BETI"/>
    <property type="match status" value="1"/>
</dbReference>
<sequence length="184" mass="20118">MAPRTLRADARRNYDLLVAAARDAIFEYGPDAPLDDIARRAGVGNATLYRHFPTRDTLLVAVYSAEVDALTDAARRLLETSKNGQALKAWMRLFIEHLTARRGLASASLNTAGESKNLICHWHDPLVATTAELLADAREHGAARPDMKPMELLMMANTIAAVAELTPDAGERLLDIAFDGITPR</sequence>
<keyword evidence="3" id="KW-0804">Transcription</keyword>
<evidence type="ECO:0000313" key="6">
    <source>
        <dbReference type="EMBL" id="GGN23174.1"/>
    </source>
</evidence>
<dbReference type="PANTHER" id="PTHR30055">
    <property type="entry name" value="HTH-TYPE TRANSCRIPTIONAL REGULATOR RUTR"/>
    <property type="match status" value="1"/>
</dbReference>
<keyword evidence="1" id="KW-0805">Transcription regulation</keyword>
<dbReference type="InterPro" id="IPR049445">
    <property type="entry name" value="TetR_SbtR-like_C"/>
</dbReference>
<dbReference type="Gene3D" id="1.10.357.10">
    <property type="entry name" value="Tetracycline Repressor, domain 2"/>
    <property type="match status" value="1"/>
</dbReference>
<gene>
    <name evidence="6" type="ORF">GCM10011578_055260</name>
</gene>
<dbReference type="InterPro" id="IPR001647">
    <property type="entry name" value="HTH_TetR"/>
</dbReference>
<keyword evidence="2 4" id="KW-0238">DNA-binding</keyword>
<accession>A0A917XGC7</accession>
<feature type="DNA-binding region" description="H-T-H motif" evidence="4">
    <location>
        <begin position="33"/>
        <end position="52"/>
    </location>
</feature>
<dbReference type="InterPro" id="IPR050109">
    <property type="entry name" value="HTH-type_TetR-like_transc_reg"/>
</dbReference>
<feature type="domain" description="HTH tetR-type" evidence="5">
    <location>
        <begin position="11"/>
        <end position="70"/>
    </location>
</feature>
<dbReference type="AlphaFoldDB" id="A0A917XGC7"/>
<reference evidence="6" key="1">
    <citation type="journal article" date="2014" name="Int. J. Syst. Evol. Microbiol.">
        <title>Complete genome sequence of Corynebacterium casei LMG S-19264T (=DSM 44701T), isolated from a smear-ripened cheese.</title>
        <authorList>
            <consortium name="US DOE Joint Genome Institute (JGI-PGF)"/>
            <person name="Walter F."/>
            <person name="Albersmeier A."/>
            <person name="Kalinowski J."/>
            <person name="Ruckert C."/>
        </authorList>
    </citation>
    <scope>NUCLEOTIDE SEQUENCE</scope>
    <source>
        <strain evidence="6">CGMCC 4.7110</strain>
    </source>
</reference>
<evidence type="ECO:0000256" key="3">
    <source>
        <dbReference type="ARBA" id="ARBA00023163"/>
    </source>
</evidence>
<dbReference type="SUPFAM" id="SSF46689">
    <property type="entry name" value="Homeodomain-like"/>
    <property type="match status" value="1"/>
</dbReference>
<dbReference type="Pfam" id="PF00440">
    <property type="entry name" value="TetR_N"/>
    <property type="match status" value="1"/>
</dbReference>
<protein>
    <submittedName>
        <fullName evidence="6">TetR family transcriptional regulator</fullName>
    </submittedName>
</protein>
<evidence type="ECO:0000256" key="1">
    <source>
        <dbReference type="ARBA" id="ARBA00023015"/>
    </source>
</evidence>
<dbReference type="InterPro" id="IPR009057">
    <property type="entry name" value="Homeodomain-like_sf"/>
</dbReference>
<dbReference type="EMBL" id="BMML01000013">
    <property type="protein sequence ID" value="GGN23174.1"/>
    <property type="molecule type" value="Genomic_DNA"/>
</dbReference>
<evidence type="ECO:0000313" key="7">
    <source>
        <dbReference type="Proteomes" id="UP000653411"/>
    </source>
</evidence>
<dbReference type="Pfam" id="PF21597">
    <property type="entry name" value="TetR_C_43"/>
    <property type="match status" value="1"/>
</dbReference>
<dbReference type="PRINTS" id="PR00455">
    <property type="entry name" value="HTHTETR"/>
</dbReference>
<dbReference type="GO" id="GO:0003700">
    <property type="term" value="F:DNA-binding transcription factor activity"/>
    <property type="evidence" value="ECO:0007669"/>
    <property type="project" value="TreeGrafter"/>
</dbReference>